<comment type="caution">
    <text evidence="2">The sequence shown here is derived from an EMBL/GenBank/DDBJ whole genome shotgun (WGS) entry which is preliminary data.</text>
</comment>
<organism evidence="2">
    <name type="scientific">marine sediment metagenome</name>
    <dbReference type="NCBI Taxonomy" id="412755"/>
    <lineage>
        <taxon>unclassified sequences</taxon>
        <taxon>metagenomes</taxon>
        <taxon>ecological metagenomes</taxon>
    </lineage>
</organism>
<evidence type="ECO:0000256" key="1">
    <source>
        <dbReference type="SAM" id="MobiDB-lite"/>
    </source>
</evidence>
<proteinExistence type="predicted"/>
<reference evidence="2" key="1">
    <citation type="journal article" date="2015" name="Nature">
        <title>Complex archaea that bridge the gap between prokaryotes and eukaryotes.</title>
        <authorList>
            <person name="Spang A."/>
            <person name="Saw J.H."/>
            <person name="Jorgensen S.L."/>
            <person name="Zaremba-Niedzwiedzka K."/>
            <person name="Martijn J."/>
            <person name="Lind A.E."/>
            <person name="van Eijk R."/>
            <person name="Schleper C."/>
            <person name="Guy L."/>
            <person name="Ettema T.J."/>
        </authorList>
    </citation>
    <scope>NUCLEOTIDE SEQUENCE</scope>
</reference>
<dbReference type="AlphaFoldDB" id="A0A0F9W1S5"/>
<gene>
    <name evidence="2" type="ORF">LCGC14_0338350</name>
</gene>
<feature type="region of interest" description="Disordered" evidence="1">
    <location>
        <begin position="91"/>
        <end position="113"/>
    </location>
</feature>
<evidence type="ECO:0000313" key="2">
    <source>
        <dbReference type="EMBL" id="KKN79631.1"/>
    </source>
</evidence>
<sequence length="149" mass="16767">MNKIKKLLEDLPEHLIPVAGVLVGFNATLDRPWTKVQIASHAEGLAGADVELLRKATHKAYDNSHEYFQGKPSVEQLRRLMDTIWQEDNEKRKDKELADGREQAKIMRDAASSAEHKDTATKCLALLGQRMDGKIGQGEFEARVKETTE</sequence>
<name>A0A0F9W1S5_9ZZZZ</name>
<protein>
    <submittedName>
        <fullName evidence="2">Uncharacterized protein</fullName>
    </submittedName>
</protein>
<dbReference type="EMBL" id="LAZR01000244">
    <property type="protein sequence ID" value="KKN79631.1"/>
    <property type="molecule type" value="Genomic_DNA"/>
</dbReference>
<accession>A0A0F9W1S5</accession>